<dbReference type="KEGG" id="ang:An07g02030"/>
<evidence type="ECO:0000313" key="1">
    <source>
        <dbReference type="RefSeq" id="XP_059605341.1"/>
    </source>
</evidence>
<dbReference type="RefSeq" id="XP_059605341.1">
    <property type="nucleotide sequence ID" value="XM_059748260.1"/>
</dbReference>
<dbReference type="GeneID" id="84591292"/>
<gene>
    <name evidence="1" type="ORF">An07g02030</name>
</gene>
<reference evidence="1" key="2">
    <citation type="submission" date="2025-08" db="UniProtKB">
        <authorList>
            <consortium name="RefSeq"/>
        </authorList>
    </citation>
    <scope>IDENTIFICATION</scope>
</reference>
<name>A0AAJ8BZN8_ASPNG</name>
<dbReference type="VEuPathDB" id="FungiDB:An07g02030"/>
<organism evidence="1">
    <name type="scientific">Aspergillus niger</name>
    <dbReference type="NCBI Taxonomy" id="5061"/>
    <lineage>
        <taxon>Eukaryota</taxon>
        <taxon>Fungi</taxon>
        <taxon>Dikarya</taxon>
        <taxon>Ascomycota</taxon>
        <taxon>Pezizomycotina</taxon>
        <taxon>Eurotiomycetes</taxon>
        <taxon>Eurotiomycetidae</taxon>
        <taxon>Eurotiales</taxon>
        <taxon>Aspergillaceae</taxon>
        <taxon>Aspergillus</taxon>
        <taxon>Aspergillus subgen. Circumdati</taxon>
    </lineage>
</organism>
<reference evidence="1" key="1">
    <citation type="submission" date="2025-02" db="EMBL/GenBank/DDBJ databases">
        <authorList>
            <consortium name="NCBI Genome Project"/>
        </authorList>
    </citation>
    <scope>NUCLEOTIDE SEQUENCE</scope>
</reference>
<dbReference type="AlphaFoldDB" id="A0AAJ8BZN8"/>
<protein>
    <submittedName>
        <fullName evidence="1">Uncharacterized protein</fullName>
    </submittedName>
</protein>
<accession>A0AAJ8BZN8</accession>
<proteinExistence type="predicted"/>
<sequence>MYTASREHLNYRRGAAEVVIAGTISNHSSLQVVDANTIASYPMTKVRAWAYPITLGFIDIKNRERLDHIALSWELCTEVVTWDETDLVSCDILPVVNYTA</sequence>